<feature type="compositionally biased region" description="Polar residues" evidence="9">
    <location>
        <begin position="1"/>
        <end position="16"/>
    </location>
</feature>
<dbReference type="Gene3D" id="4.10.93.10">
    <property type="entry name" value="Mitochondrial cytochrome c oxidase subunit VIc/VIIs"/>
    <property type="match status" value="1"/>
</dbReference>
<evidence type="ECO:0000313" key="14">
    <source>
        <dbReference type="Proteomes" id="UP000663823"/>
    </source>
</evidence>
<proteinExistence type="inferred from homology"/>
<dbReference type="GO" id="GO:0005743">
    <property type="term" value="C:mitochondrial inner membrane"/>
    <property type="evidence" value="ECO:0007669"/>
    <property type="project" value="UniProtKB-SubCell"/>
</dbReference>
<evidence type="ECO:0000313" key="11">
    <source>
        <dbReference type="EMBL" id="CAF1264387.1"/>
    </source>
</evidence>
<dbReference type="PANTHER" id="PTHR48416">
    <property type="entry name" value="CYTOCHROME C OXIDASE SUBUNIT 6C"/>
    <property type="match status" value="1"/>
</dbReference>
<evidence type="ECO:0000256" key="7">
    <source>
        <dbReference type="ARBA" id="ARBA00023128"/>
    </source>
</evidence>
<evidence type="ECO:0000256" key="3">
    <source>
        <dbReference type="ARBA" id="ARBA00007204"/>
    </source>
</evidence>
<dbReference type="InterPro" id="IPR051389">
    <property type="entry name" value="Cytochrome_c_oxidase_VIc"/>
</dbReference>
<dbReference type="SUPFAM" id="SSF81415">
    <property type="entry name" value="Mitochondrial cytochrome c oxidase subunit VIc"/>
    <property type="match status" value="1"/>
</dbReference>
<name>A0A819TIF0_9BILA</name>
<reference evidence="13" key="1">
    <citation type="submission" date="2021-02" db="EMBL/GenBank/DDBJ databases">
        <authorList>
            <person name="Nowell W R."/>
        </authorList>
    </citation>
    <scope>NUCLEOTIDE SEQUENCE</scope>
</reference>
<accession>A0A819TIF0</accession>
<dbReference type="InterPro" id="IPR037169">
    <property type="entry name" value="Cytochrome_c_oxidase_VIc_sf"/>
</dbReference>
<evidence type="ECO:0000256" key="2">
    <source>
        <dbReference type="ARBA" id="ARBA00004673"/>
    </source>
</evidence>
<evidence type="ECO:0000256" key="9">
    <source>
        <dbReference type="SAM" id="MobiDB-lite"/>
    </source>
</evidence>
<dbReference type="Pfam" id="PF02937">
    <property type="entry name" value="COX6C"/>
    <property type="match status" value="1"/>
</dbReference>
<evidence type="ECO:0000313" key="13">
    <source>
        <dbReference type="EMBL" id="CAF4075392.1"/>
    </source>
</evidence>
<evidence type="ECO:0000256" key="5">
    <source>
        <dbReference type="ARBA" id="ARBA00022792"/>
    </source>
</evidence>
<dbReference type="OrthoDB" id="10051322at2759"/>
<dbReference type="Proteomes" id="UP000663874">
    <property type="component" value="Unassembled WGS sequence"/>
</dbReference>
<evidence type="ECO:0000256" key="6">
    <source>
        <dbReference type="ARBA" id="ARBA00022989"/>
    </source>
</evidence>
<dbReference type="Proteomes" id="UP000663882">
    <property type="component" value="Unassembled WGS sequence"/>
</dbReference>
<keyword evidence="5" id="KW-0999">Mitochondrion inner membrane</keyword>
<comment type="similarity">
    <text evidence="3">Belongs to the cytochrome c oxidase subunit 6c family.</text>
</comment>
<gene>
    <name evidence="12" type="ORF">FNK824_LOCUS29256</name>
    <name evidence="13" type="ORF">OTI717_LOCUS32901</name>
    <name evidence="11" type="ORF">RFH988_LOCUS27852</name>
</gene>
<protein>
    <submittedName>
        <fullName evidence="13">Uncharacterized protein</fullName>
    </submittedName>
</protein>
<organism evidence="13 14">
    <name type="scientific">Rotaria sordida</name>
    <dbReference type="NCBI Taxonomy" id="392033"/>
    <lineage>
        <taxon>Eukaryota</taxon>
        <taxon>Metazoa</taxon>
        <taxon>Spiralia</taxon>
        <taxon>Gnathifera</taxon>
        <taxon>Rotifera</taxon>
        <taxon>Eurotatoria</taxon>
        <taxon>Bdelloidea</taxon>
        <taxon>Philodinida</taxon>
        <taxon>Philodinidae</taxon>
        <taxon>Rotaria</taxon>
    </lineage>
</organism>
<comment type="subcellular location">
    <subcellularLocation>
        <location evidence="1">Mitochondrion inner membrane</location>
        <topology evidence="1">Single-pass membrane protein</topology>
    </subcellularLocation>
</comment>
<dbReference type="InterPro" id="IPR034884">
    <property type="entry name" value="Cytochrome_c_oxidase_VIc/VIIs"/>
</dbReference>
<evidence type="ECO:0000313" key="12">
    <source>
        <dbReference type="EMBL" id="CAF4060976.1"/>
    </source>
</evidence>
<feature type="transmembrane region" description="Helical" evidence="10">
    <location>
        <begin position="34"/>
        <end position="52"/>
    </location>
</feature>
<keyword evidence="4 10" id="KW-0812">Transmembrane</keyword>
<keyword evidence="8 10" id="KW-0472">Membrane</keyword>
<evidence type="ECO:0000256" key="4">
    <source>
        <dbReference type="ARBA" id="ARBA00022692"/>
    </source>
</evidence>
<comment type="caution">
    <text evidence="13">The sequence shown here is derived from an EMBL/GenBank/DDBJ whole genome shotgun (WGS) entry which is preliminary data.</text>
</comment>
<dbReference type="Proteomes" id="UP000663823">
    <property type="component" value="Unassembled WGS sequence"/>
</dbReference>
<dbReference type="AlphaFoldDB" id="A0A819TIF0"/>
<keyword evidence="7" id="KW-0496">Mitochondrion</keyword>
<dbReference type="PANTHER" id="PTHR48416:SF1">
    <property type="entry name" value="CYTOCHROME C OXIDASE SUBUNIT 6C"/>
    <property type="match status" value="1"/>
</dbReference>
<keyword evidence="6 10" id="KW-1133">Transmembrane helix</keyword>
<dbReference type="EMBL" id="CAJOAX010010460">
    <property type="protein sequence ID" value="CAF4075392.1"/>
    <property type="molecule type" value="Genomic_DNA"/>
</dbReference>
<evidence type="ECO:0000256" key="8">
    <source>
        <dbReference type="ARBA" id="ARBA00023136"/>
    </source>
</evidence>
<feature type="region of interest" description="Disordered" evidence="9">
    <location>
        <begin position="1"/>
        <end position="22"/>
    </location>
</feature>
<dbReference type="EMBL" id="CAJNOO010002397">
    <property type="protein sequence ID" value="CAF1264387.1"/>
    <property type="molecule type" value="Genomic_DNA"/>
</dbReference>
<evidence type="ECO:0000256" key="10">
    <source>
        <dbReference type="SAM" id="Phobius"/>
    </source>
</evidence>
<evidence type="ECO:0000256" key="1">
    <source>
        <dbReference type="ARBA" id="ARBA00004434"/>
    </source>
</evidence>
<dbReference type="EMBL" id="CAJOBE010008426">
    <property type="protein sequence ID" value="CAF4060976.1"/>
    <property type="molecule type" value="Genomic_DNA"/>
</dbReference>
<sequence length="117" mass="13081">MSSSTSAVASGKTSAKSVGRPALKNLTRSRVPRAGIIGFSLGAVSALMYKFLISDRHKREISTFYKNYDPERDYARMKAAGVFKSLESQERPEWLNDYEKELDDAIASLQIRSGSKW</sequence>
<comment type="pathway">
    <text evidence="2">Energy metabolism; oxidative phosphorylation.</text>
</comment>